<dbReference type="Gene3D" id="3.40.190.150">
    <property type="entry name" value="Bordetella uptake gene, domain 1"/>
    <property type="match status" value="1"/>
</dbReference>
<dbReference type="Proteomes" id="UP000542125">
    <property type="component" value="Unassembled WGS sequence"/>
</dbReference>
<keyword evidence="4" id="KW-1185">Reference proteome</keyword>
<keyword evidence="2" id="KW-0732">Signal</keyword>
<reference evidence="3 4" key="1">
    <citation type="submission" date="2020-07" db="EMBL/GenBank/DDBJ databases">
        <title>Genomic Encyclopedia of Type Strains, Phase IV (KMG-V): Genome sequencing to study the core and pangenomes of soil and plant-associated prokaryotes.</title>
        <authorList>
            <person name="Whitman W."/>
        </authorList>
    </citation>
    <scope>NUCLEOTIDE SEQUENCE [LARGE SCALE GENOMIC DNA]</scope>
    <source>
        <strain evidence="3 4">SAS40</strain>
    </source>
</reference>
<dbReference type="AlphaFoldDB" id="A0A7Y9IQ74"/>
<comment type="caution">
    <text evidence="3">The sequence shown here is derived from an EMBL/GenBank/DDBJ whole genome shotgun (WGS) entry which is preliminary data.</text>
</comment>
<organism evidence="3 4">
    <name type="scientific">Pigmentiphaga litoralis</name>
    <dbReference type="NCBI Taxonomy" id="516702"/>
    <lineage>
        <taxon>Bacteria</taxon>
        <taxon>Pseudomonadati</taxon>
        <taxon>Pseudomonadota</taxon>
        <taxon>Betaproteobacteria</taxon>
        <taxon>Burkholderiales</taxon>
        <taxon>Alcaligenaceae</taxon>
        <taxon>Pigmentiphaga</taxon>
    </lineage>
</organism>
<dbReference type="CDD" id="cd13578">
    <property type="entry name" value="PBP2_Bug27"/>
    <property type="match status" value="1"/>
</dbReference>
<evidence type="ECO:0000256" key="1">
    <source>
        <dbReference type="ARBA" id="ARBA00006987"/>
    </source>
</evidence>
<evidence type="ECO:0000313" key="3">
    <source>
        <dbReference type="EMBL" id="NYE81042.1"/>
    </source>
</evidence>
<keyword evidence="3" id="KW-0675">Receptor</keyword>
<dbReference type="PANTHER" id="PTHR42928">
    <property type="entry name" value="TRICARBOXYLATE-BINDING PROTEIN"/>
    <property type="match status" value="1"/>
</dbReference>
<dbReference type="Gene3D" id="3.40.190.10">
    <property type="entry name" value="Periplasmic binding protein-like II"/>
    <property type="match status" value="1"/>
</dbReference>
<dbReference type="RefSeq" id="WP_179582684.1">
    <property type="nucleotide sequence ID" value="NZ_JACBYR010000001.1"/>
</dbReference>
<feature type="signal peptide" evidence="2">
    <location>
        <begin position="1"/>
        <end position="25"/>
    </location>
</feature>
<dbReference type="EMBL" id="JACBYR010000001">
    <property type="protein sequence ID" value="NYE81042.1"/>
    <property type="molecule type" value="Genomic_DNA"/>
</dbReference>
<name>A0A7Y9IQ74_9BURK</name>
<gene>
    <name evidence="3" type="ORF">FHW18_000313</name>
</gene>
<protein>
    <submittedName>
        <fullName evidence="3">Tripartite-type tricarboxylate transporter receptor subunit TctC</fullName>
    </submittedName>
</protein>
<dbReference type="SUPFAM" id="SSF53850">
    <property type="entry name" value="Periplasmic binding protein-like II"/>
    <property type="match status" value="1"/>
</dbReference>
<evidence type="ECO:0000256" key="2">
    <source>
        <dbReference type="SAM" id="SignalP"/>
    </source>
</evidence>
<dbReference type="PANTHER" id="PTHR42928:SF5">
    <property type="entry name" value="BLR1237 PROTEIN"/>
    <property type="match status" value="1"/>
</dbReference>
<accession>A0A7Y9IQ74</accession>
<dbReference type="Pfam" id="PF03401">
    <property type="entry name" value="TctC"/>
    <property type="match status" value="1"/>
</dbReference>
<dbReference type="PIRSF" id="PIRSF017082">
    <property type="entry name" value="YflP"/>
    <property type="match status" value="1"/>
</dbReference>
<comment type="similarity">
    <text evidence="1">Belongs to the UPF0065 (bug) family.</text>
</comment>
<proteinExistence type="inferred from homology"/>
<feature type="chain" id="PRO_5031559079" evidence="2">
    <location>
        <begin position="26"/>
        <end position="325"/>
    </location>
</feature>
<evidence type="ECO:0000313" key="4">
    <source>
        <dbReference type="Proteomes" id="UP000542125"/>
    </source>
</evidence>
<dbReference type="InterPro" id="IPR005064">
    <property type="entry name" value="BUG"/>
</dbReference>
<sequence>MLKRAMSLVLGVCLVSGVSGGIAYAADAYPDRPVRLVVPYTPGGNTDLLARIIAQKLGDAWKQSVVVENRAGAAGTIGVDLVAKAKPDGYTIVLGTFGNILTAPGLYKNLPYDPVKDLAPVILLAEPATALVVHPGVPVNSVKELIAYAKANPGALNYGSSGSGSSNHLFGALFASMANVKMTHVPYKGSGPAVNDLVGGMIQLSFAPFPLVLEQIKAGKLKALAVTGATRSPALPQVPTVAEAGLTGYEAIGWFALMAPAGTPRSILSKLNTEVDRILKTPEVRASLAAEGADPVGGSIDDAARSISEGVRKWGTLVQQLDITL</sequence>
<dbReference type="InterPro" id="IPR042100">
    <property type="entry name" value="Bug_dom1"/>
</dbReference>